<dbReference type="HOGENOM" id="CLU_1387407_0_0_1"/>
<accession>J3MXR0</accession>
<dbReference type="Proteomes" id="UP000006038">
    <property type="component" value="Chromosome 9"/>
</dbReference>
<proteinExistence type="predicted"/>
<sequence>MYVCVLTEGCRLEGGDAVDEVLVAGDDRLPGAVAVDGDVRHLLGDRHVLRVHPLLHVDHVPSGVGLRHGGERLVDGLELAAAVLGDHHVGRQVVLEPAALEHPPVAVGHPLRDAVLGERRLALRFRCCCSVVFVFAGEQPAFGELERGEERGGLLDERQGVAGQLLAVDEGILHLGLEFVFGEAVDAGLLVRDHRAQ</sequence>
<protein>
    <submittedName>
        <fullName evidence="1">Uncharacterized protein</fullName>
    </submittedName>
</protein>
<reference evidence="1" key="1">
    <citation type="journal article" date="2013" name="Nat. Commun.">
        <title>Whole-genome sequencing of Oryza brachyantha reveals mechanisms underlying Oryza genome evolution.</title>
        <authorList>
            <person name="Chen J."/>
            <person name="Huang Q."/>
            <person name="Gao D."/>
            <person name="Wang J."/>
            <person name="Lang Y."/>
            <person name="Liu T."/>
            <person name="Li B."/>
            <person name="Bai Z."/>
            <person name="Luis Goicoechea J."/>
            <person name="Liang C."/>
            <person name="Chen C."/>
            <person name="Zhang W."/>
            <person name="Sun S."/>
            <person name="Liao Y."/>
            <person name="Zhang X."/>
            <person name="Yang L."/>
            <person name="Song C."/>
            <person name="Wang M."/>
            <person name="Shi J."/>
            <person name="Liu G."/>
            <person name="Liu J."/>
            <person name="Zhou H."/>
            <person name="Zhou W."/>
            <person name="Yu Q."/>
            <person name="An N."/>
            <person name="Chen Y."/>
            <person name="Cai Q."/>
            <person name="Wang B."/>
            <person name="Liu B."/>
            <person name="Min J."/>
            <person name="Huang Y."/>
            <person name="Wu H."/>
            <person name="Li Z."/>
            <person name="Zhang Y."/>
            <person name="Yin Y."/>
            <person name="Song W."/>
            <person name="Jiang J."/>
            <person name="Jackson S.A."/>
            <person name="Wing R.A."/>
            <person name="Wang J."/>
            <person name="Chen M."/>
        </authorList>
    </citation>
    <scope>NUCLEOTIDE SEQUENCE [LARGE SCALE GENOMIC DNA]</scope>
    <source>
        <strain evidence="1">cv. IRGC 101232</strain>
    </source>
</reference>
<dbReference type="AlphaFoldDB" id="J3MXR0"/>
<reference evidence="1" key="2">
    <citation type="submission" date="2013-04" db="UniProtKB">
        <authorList>
            <consortium name="EnsemblPlants"/>
        </authorList>
    </citation>
    <scope>IDENTIFICATION</scope>
</reference>
<keyword evidence="2" id="KW-1185">Reference proteome</keyword>
<dbReference type="EnsemblPlants" id="OB09G17890.1">
    <property type="protein sequence ID" value="OB09G17890.1"/>
    <property type="gene ID" value="OB09G17890"/>
</dbReference>
<dbReference type="Gramene" id="OB09G17890.1">
    <property type="protein sequence ID" value="OB09G17890.1"/>
    <property type="gene ID" value="OB09G17890"/>
</dbReference>
<organism evidence="1">
    <name type="scientific">Oryza brachyantha</name>
    <name type="common">malo sina</name>
    <dbReference type="NCBI Taxonomy" id="4533"/>
    <lineage>
        <taxon>Eukaryota</taxon>
        <taxon>Viridiplantae</taxon>
        <taxon>Streptophyta</taxon>
        <taxon>Embryophyta</taxon>
        <taxon>Tracheophyta</taxon>
        <taxon>Spermatophyta</taxon>
        <taxon>Magnoliopsida</taxon>
        <taxon>Liliopsida</taxon>
        <taxon>Poales</taxon>
        <taxon>Poaceae</taxon>
        <taxon>BOP clade</taxon>
        <taxon>Oryzoideae</taxon>
        <taxon>Oryzeae</taxon>
        <taxon>Oryzinae</taxon>
        <taxon>Oryza</taxon>
    </lineage>
</organism>
<name>J3MXR0_ORYBR</name>
<evidence type="ECO:0000313" key="2">
    <source>
        <dbReference type="Proteomes" id="UP000006038"/>
    </source>
</evidence>
<evidence type="ECO:0000313" key="1">
    <source>
        <dbReference type="EnsemblPlants" id="OB09G17890.1"/>
    </source>
</evidence>